<dbReference type="SUPFAM" id="SSF82185">
    <property type="entry name" value="Histone H3 K4-specific methyltransferase SET7/9 N-terminal domain"/>
    <property type="match status" value="2"/>
</dbReference>
<evidence type="ECO:0000313" key="1">
    <source>
        <dbReference type="EMBL" id="MFM0003079.1"/>
    </source>
</evidence>
<gene>
    <name evidence="1" type="ORF">PQR57_18830</name>
</gene>
<dbReference type="Pfam" id="PF07661">
    <property type="entry name" value="MORN_2"/>
    <property type="match status" value="1"/>
</dbReference>
<name>A0ABW9AT95_9BURK</name>
<dbReference type="Gene3D" id="2.20.110.10">
    <property type="entry name" value="Histone H3 K4-specific methyltransferase SET7/9 N-terminal domain"/>
    <property type="match status" value="2"/>
</dbReference>
<organism evidence="1 2">
    <name type="scientific">Paraburkholderia dipogonis</name>
    <dbReference type="NCBI Taxonomy" id="1211383"/>
    <lineage>
        <taxon>Bacteria</taxon>
        <taxon>Pseudomonadati</taxon>
        <taxon>Pseudomonadota</taxon>
        <taxon>Betaproteobacteria</taxon>
        <taxon>Burkholderiales</taxon>
        <taxon>Burkholderiaceae</taxon>
        <taxon>Paraburkholderia</taxon>
    </lineage>
</organism>
<accession>A0ABW9AT95</accession>
<comment type="caution">
    <text evidence="1">The sequence shown here is derived from an EMBL/GenBank/DDBJ whole genome shotgun (WGS) entry which is preliminary data.</text>
</comment>
<dbReference type="EMBL" id="JAQQEZ010000012">
    <property type="protein sequence ID" value="MFM0003079.1"/>
    <property type="molecule type" value="Genomic_DNA"/>
</dbReference>
<proteinExistence type="predicted"/>
<evidence type="ECO:0000313" key="2">
    <source>
        <dbReference type="Proteomes" id="UP001629230"/>
    </source>
</evidence>
<dbReference type="Proteomes" id="UP001629230">
    <property type="component" value="Unassembled WGS sequence"/>
</dbReference>
<protein>
    <submittedName>
        <fullName evidence="1">Toxin-antitoxin system YwqK family antitoxin</fullName>
    </submittedName>
</protein>
<dbReference type="InterPro" id="IPR011652">
    <property type="entry name" value="MORN_2"/>
</dbReference>
<sequence>MTELSPLAPLSAAPQADGVSAGAAASVPTIVDEHDAVGQCIARTSLLDGVPHGEALRYEAGGVRVFQAHYVAGKLCGPLRVFDEQGVLIQDSAYEAGVLHGPTTLYANGRASARRQYAMGVLQGESVTYAPSGLVTSRLNYEAGKLSREAVFLHDGVVVRRASYRNGLLEGETRDYAADGTLVQSSPYRLDLLHGTVRRFAPDGQVSAERRYADGKPLGAWQSPAASAATRADGPPRMVKQLEKWMRG</sequence>
<keyword evidence="2" id="KW-1185">Reference proteome</keyword>
<reference evidence="1 2" key="1">
    <citation type="journal article" date="2024" name="Chem. Sci.">
        <title>Discovery of megapolipeptins by genome mining of a Burkholderiales bacteria collection.</title>
        <authorList>
            <person name="Paulo B.S."/>
            <person name="Recchia M.J.J."/>
            <person name="Lee S."/>
            <person name="Fergusson C.H."/>
            <person name="Romanowski S.B."/>
            <person name="Hernandez A."/>
            <person name="Krull N."/>
            <person name="Liu D.Y."/>
            <person name="Cavanagh H."/>
            <person name="Bos A."/>
            <person name="Gray C.A."/>
            <person name="Murphy B.T."/>
            <person name="Linington R.G."/>
            <person name="Eustaquio A.S."/>
        </authorList>
    </citation>
    <scope>NUCLEOTIDE SEQUENCE [LARGE SCALE GENOMIC DNA]</scope>
    <source>
        <strain evidence="1 2">RL17-350-BIC-A</strain>
    </source>
</reference>
<dbReference type="RefSeq" id="WP_408178247.1">
    <property type="nucleotide sequence ID" value="NZ_JAQQEZ010000012.1"/>
</dbReference>